<dbReference type="InterPro" id="IPR003509">
    <property type="entry name" value="UPF0102_YraN-like"/>
</dbReference>
<evidence type="ECO:0000256" key="1">
    <source>
        <dbReference type="ARBA" id="ARBA00006738"/>
    </source>
</evidence>
<keyword evidence="4" id="KW-1185">Reference proteome</keyword>
<evidence type="ECO:0000313" key="4">
    <source>
        <dbReference type="Proteomes" id="UP000238042"/>
    </source>
</evidence>
<dbReference type="HAMAP" id="MF_00048">
    <property type="entry name" value="UPF0102"/>
    <property type="match status" value="1"/>
</dbReference>
<dbReference type="GO" id="GO:0004519">
    <property type="term" value="F:endonuclease activity"/>
    <property type="evidence" value="ECO:0007669"/>
    <property type="project" value="UniProtKB-KW"/>
</dbReference>
<dbReference type="RefSeq" id="WP_105191687.1">
    <property type="nucleotide sequence ID" value="NZ_PSZM01000046.1"/>
</dbReference>
<dbReference type="AlphaFoldDB" id="A0A2S8A7A4"/>
<gene>
    <name evidence="3" type="ORF">C4S77_11130</name>
</gene>
<dbReference type="OrthoDB" id="9802516at2"/>
<dbReference type="EMBL" id="PSZM01000046">
    <property type="protein sequence ID" value="PQL90439.1"/>
    <property type="molecule type" value="Genomic_DNA"/>
</dbReference>
<protein>
    <recommendedName>
        <fullName evidence="2">UPF0102 protein C4S77_11130</fullName>
    </recommendedName>
</protein>
<comment type="similarity">
    <text evidence="1 2">Belongs to the UPF0102 family.</text>
</comment>
<comment type="caution">
    <text evidence="3">The sequence shown here is derived from an EMBL/GenBank/DDBJ whole genome shotgun (WGS) entry which is preliminary data.</text>
</comment>
<dbReference type="GO" id="GO:0003676">
    <property type="term" value="F:nucleic acid binding"/>
    <property type="evidence" value="ECO:0007669"/>
    <property type="project" value="InterPro"/>
</dbReference>
<name>A0A2S8A7A4_9FLAO</name>
<dbReference type="InterPro" id="IPR011335">
    <property type="entry name" value="Restrct_endonuc-II-like"/>
</dbReference>
<evidence type="ECO:0000256" key="2">
    <source>
        <dbReference type="HAMAP-Rule" id="MF_00048"/>
    </source>
</evidence>
<keyword evidence="3" id="KW-0540">Nuclease</keyword>
<proteinExistence type="inferred from homology"/>
<dbReference type="Proteomes" id="UP000238042">
    <property type="component" value="Unassembled WGS sequence"/>
</dbReference>
<dbReference type="PANTHER" id="PTHR34039:SF1">
    <property type="entry name" value="UPF0102 PROTEIN YRAN"/>
    <property type="match status" value="1"/>
</dbReference>
<reference evidence="3 4" key="1">
    <citation type="submission" date="2018-02" db="EMBL/GenBank/DDBJ databases">
        <title>Genome sequences of Apibacter spp., gut symbionts of Asian honey bees.</title>
        <authorList>
            <person name="Kwong W.K."/>
            <person name="Steele M.I."/>
            <person name="Moran N.A."/>
        </authorList>
    </citation>
    <scope>NUCLEOTIDE SEQUENCE [LARGE SCALE GENOMIC DNA]</scope>
    <source>
        <strain evidence="4">wkB301</strain>
    </source>
</reference>
<evidence type="ECO:0000313" key="3">
    <source>
        <dbReference type="EMBL" id="PQL90439.1"/>
    </source>
</evidence>
<dbReference type="InterPro" id="IPR011856">
    <property type="entry name" value="tRNA_endonuc-like_dom_sf"/>
</dbReference>
<dbReference type="Pfam" id="PF02021">
    <property type="entry name" value="UPF0102"/>
    <property type="match status" value="1"/>
</dbReference>
<dbReference type="PANTHER" id="PTHR34039">
    <property type="entry name" value="UPF0102 PROTEIN YRAN"/>
    <property type="match status" value="1"/>
</dbReference>
<dbReference type="SUPFAM" id="SSF52980">
    <property type="entry name" value="Restriction endonuclease-like"/>
    <property type="match status" value="1"/>
</dbReference>
<organism evidence="3 4">
    <name type="scientific">Apibacter adventoris</name>
    <dbReference type="NCBI Taxonomy" id="1679466"/>
    <lineage>
        <taxon>Bacteria</taxon>
        <taxon>Pseudomonadati</taxon>
        <taxon>Bacteroidota</taxon>
        <taxon>Flavobacteriia</taxon>
        <taxon>Flavobacteriales</taxon>
        <taxon>Weeksellaceae</taxon>
        <taxon>Apibacter</taxon>
    </lineage>
</organism>
<keyword evidence="3" id="KW-0378">Hydrolase</keyword>
<keyword evidence="3" id="KW-0255">Endonuclease</keyword>
<accession>A0A2S8A7A4</accession>
<dbReference type="CDD" id="cd20736">
    <property type="entry name" value="PoNe_Nuclease"/>
    <property type="match status" value="1"/>
</dbReference>
<sequence>MALHNDLGKEAENEAVTYLISKGYDILEKNWRYKKAEVDIITLYKEELVIVEVKARSSDLFINPEDAVTPAKRKRIIEAVNYYVIDKDWNVNVRFDIISLLKKREKWTINHIEDAFDILL</sequence>
<dbReference type="Gene3D" id="3.40.1350.10">
    <property type="match status" value="1"/>
</dbReference>